<dbReference type="GO" id="GO:0000160">
    <property type="term" value="P:phosphorelay signal transduction system"/>
    <property type="evidence" value="ECO:0007669"/>
    <property type="project" value="InterPro"/>
</dbReference>
<evidence type="ECO:0000259" key="4">
    <source>
        <dbReference type="PROSITE" id="PS50110"/>
    </source>
</evidence>
<dbReference type="SUPFAM" id="SSF52172">
    <property type="entry name" value="CheY-like"/>
    <property type="match status" value="1"/>
</dbReference>
<evidence type="ECO:0000256" key="2">
    <source>
        <dbReference type="PROSITE-ProRule" id="PRU00169"/>
    </source>
</evidence>
<feature type="region of interest" description="Disordered" evidence="3">
    <location>
        <begin position="132"/>
        <end position="161"/>
    </location>
</feature>
<dbReference type="PANTHER" id="PTHR44591">
    <property type="entry name" value="STRESS RESPONSE REGULATOR PROTEIN 1"/>
    <property type="match status" value="1"/>
</dbReference>
<dbReference type="InterPro" id="IPR001789">
    <property type="entry name" value="Sig_transdc_resp-reg_receiver"/>
</dbReference>
<dbReference type="Gene3D" id="3.40.50.2300">
    <property type="match status" value="1"/>
</dbReference>
<dbReference type="InterPro" id="IPR050595">
    <property type="entry name" value="Bact_response_regulator"/>
</dbReference>
<accession>A0A560CS26</accession>
<dbReference type="Pfam" id="PF00072">
    <property type="entry name" value="Response_reg"/>
    <property type="match status" value="1"/>
</dbReference>
<reference evidence="5 6" key="1">
    <citation type="submission" date="2019-06" db="EMBL/GenBank/DDBJ databases">
        <title>Genomic Encyclopedia of Type Strains, Phase IV (KMG-V): Genome sequencing to study the core and pangenomes of soil and plant-associated prokaryotes.</title>
        <authorList>
            <person name="Whitman W."/>
        </authorList>
    </citation>
    <scope>NUCLEOTIDE SEQUENCE [LARGE SCALE GENOMIC DNA]</scope>
    <source>
        <strain evidence="5 6">BR 11650</strain>
    </source>
</reference>
<protein>
    <submittedName>
        <fullName evidence="5">Response regulator receiver domain-containing protein</fullName>
    </submittedName>
</protein>
<evidence type="ECO:0000256" key="3">
    <source>
        <dbReference type="SAM" id="MobiDB-lite"/>
    </source>
</evidence>
<gene>
    <name evidence="5" type="ORF">FBZ83_101503</name>
</gene>
<feature type="compositionally biased region" description="Low complexity" evidence="3">
    <location>
        <begin position="139"/>
        <end position="161"/>
    </location>
</feature>
<evidence type="ECO:0000256" key="1">
    <source>
        <dbReference type="ARBA" id="ARBA00022553"/>
    </source>
</evidence>
<name>A0A560CS26_AZOBR</name>
<organism evidence="5 6">
    <name type="scientific">Azospirillum brasilense</name>
    <dbReference type="NCBI Taxonomy" id="192"/>
    <lineage>
        <taxon>Bacteria</taxon>
        <taxon>Pseudomonadati</taxon>
        <taxon>Pseudomonadota</taxon>
        <taxon>Alphaproteobacteria</taxon>
        <taxon>Rhodospirillales</taxon>
        <taxon>Azospirillaceae</taxon>
        <taxon>Azospirillum</taxon>
    </lineage>
</organism>
<dbReference type="Proteomes" id="UP000318529">
    <property type="component" value="Unassembled WGS sequence"/>
</dbReference>
<sequence length="161" mass="17128">MKLLVVEDDPLIGPAIKAVMENAGYTVVGPLRDAAKATRLGVREQPDLALVDVYLAGGENGLTLARKLWEEHNIPSLLITGFDHRGEEARDFAVGLLRKPVMPDALVDAVGAVGEILAGLRPSSIPPALELFGRPERLSAAPGSAPQSSPQPVQQPMRRQG</sequence>
<keyword evidence="1 2" id="KW-0597">Phosphoprotein</keyword>
<evidence type="ECO:0000313" key="6">
    <source>
        <dbReference type="Proteomes" id="UP000318529"/>
    </source>
</evidence>
<dbReference type="PANTHER" id="PTHR44591:SF3">
    <property type="entry name" value="RESPONSE REGULATORY DOMAIN-CONTAINING PROTEIN"/>
    <property type="match status" value="1"/>
</dbReference>
<dbReference type="PROSITE" id="PS50110">
    <property type="entry name" value="RESPONSE_REGULATORY"/>
    <property type="match status" value="1"/>
</dbReference>
<feature type="modified residue" description="4-aspartylphosphate" evidence="2">
    <location>
        <position position="52"/>
    </location>
</feature>
<dbReference type="AlphaFoldDB" id="A0A560CS26"/>
<dbReference type="EMBL" id="VITH01000001">
    <property type="protein sequence ID" value="TWA87640.1"/>
    <property type="molecule type" value="Genomic_DNA"/>
</dbReference>
<proteinExistence type="predicted"/>
<dbReference type="InterPro" id="IPR011006">
    <property type="entry name" value="CheY-like_superfamily"/>
</dbReference>
<comment type="caution">
    <text evidence="5">The sequence shown here is derived from an EMBL/GenBank/DDBJ whole genome shotgun (WGS) entry which is preliminary data.</text>
</comment>
<dbReference type="SMART" id="SM00448">
    <property type="entry name" value="REC"/>
    <property type="match status" value="1"/>
</dbReference>
<dbReference type="RefSeq" id="WP_145680915.1">
    <property type="nucleotide sequence ID" value="NZ_VITH01000001.1"/>
</dbReference>
<feature type="domain" description="Response regulatory" evidence="4">
    <location>
        <begin position="2"/>
        <end position="114"/>
    </location>
</feature>
<evidence type="ECO:0000313" key="5">
    <source>
        <dbReference type="EMBL" id="TWA87640.1"/>
    </source>
</evidence>